<name>A0A249W5P3_VIBPH</name>
<sequence>MKAAAVTCRGFLFLHILSKSHAKHSCNPTRSSGYFVCLLFGIAEKFRSRYACLLAQVYSKAFCRLRAENGRSSQAHQLSLVARNMIRLRTCHTRNNDDSDLSVCHSQALEVPDQFHRERKCFYRQTNATTRLEPLEQCSEFSFFS</sequence>
<organism evidence="1">
    <name type="scientific">Vibrio parahaemolyticus</name>
    <dbReference type="NCBI Taxonomy" id="670"/>
    <lineage>
        <taxon>Bacteria</taxon>
        <taxon>Pseudomonadati</taxon>
        <taxon>Pseudomonadota</taxon>
        <taxon>Gammaproteobacteria</taxon>
        <taxon>Vibrionales</taxon>
        <taxon>Vibrionaceae</taxon>
        <taxon>Vibrio</taxon>
    </lineage>
</organism>
<accession>A0A249W5P3</accession>
<protein>
    <submittedName>
        <fullName evidence="1">Uncharacterized protein</fullName>
    </submittedName>
</protein>
<evidence type="ECO:0000313" key="1">
    <source>
        <dbReference type="EMBL" id="ASZ51956.1"/>
    </source>
</evidence>
<proteinExistence type="predicted"/>
<dbReference type="AlphaFoldDB" id="A0A249W5P3"/>
<reference evidence="1" key="1">
    <citation type="submission" date="2017-09" db="EMBL/GenBank/DDBJ databases">
        <authorList>
            <person name="Ehlers B."/>
            <person name="Leendertz F.H."/>
        </authorList>
    </citation>
    <scope>NUCLEOTIDE SEQUENCE</scope>
    <source>
        <strain evidence="1">MAVP-26</strain>
    </source>
</reference>
<gene>
    <name evidence="1" type="ORF">YA91_16135</name>
</gene>
<dbReference type="EMBL" id="CP023248">
    <property type="protein sequence ID" value="ASZ51956.1"/>
    <property type="molecule type" value="Genomic_DNA"/>
</dbReference>